<organism evidence="1">
    <name type="scientific">Arundo donax</name>
    <name type="common">Giant reed</name>
    <name type="synonym">Donax arundinaceus</name>
    <dbReference type="NCBI Taxonomy" id="35708"/>
    <lineage>
        <taxon>Eukaryota</taxon>
        <taxon>Viridiplantae</taxon>
        <taxon>Streptophyta</taxon>
        <taxon>Embryophyta</taxon>
        <taxon>Tracheophyta</taxon>
        <taxon>Spermatophyta</taxon>
        <taxon>Magnoliopsida</taxon>
        <taxon>Liliopsida</taxon>
        <taxon>Poales</taxon>
        <taxon>Poaceae</taxon>
        <taxon>PACMAD clade</taxon>
        <taxon>Arundinoideae</taxon>
        <taxon>Arundineae</taxon>
        <taxon>Arundo</taxon>
    </lineage>
</organism>
<accession>A0A0A9HGS1</accession>
<sequence>MLHGPYTTDMYIHIYLTPPLKLKVHEKILRLTR</sequence>
<reference evidence="1" key="1">
    <citation type="submission" date="2014-09" db="EMBL/GenBank/DDBJ databases">
        <authorList>
            <person name="Magalhaes I.L.F."/>
            <person name="Oliveira U."/>
            <person name="Santos F.R."/>
            <person name="Vidigal T.H.D.A."/>
            <person name="Brescovit A.D."/>
            <person name="Santos A.J."/>
        </authorList>
    </citation>
    <scope>NUCLEOTIDE SEQUENCE</scope>
    <source>
        <tissue evidence="1">Shoot tissue taken approximately 20 cm above the soil surface</tissue>
    </source>
</reference>
<name>A0A0A9HGS1_ARUDO</name>
<dbReference type="EMBL" id="GBRH01162887">
    <property type="protein sequence ID" value="JAE35009.1"/>
    <property type="molecule type" value="Transcribed_RNA"/>
</dbReference>
<evidence type="ECO:0000313" key="1">
    <source>
        <dbReference type="EMBL" id="JAE35009.1"/>
    </source>
</evidence>
<protein>
    <submittedName>
        <fullName evidence="1">Uncharacterized protein</fullName>
    </submittedName>
</protein>
<dbReference type="AlphaFoldDB" id="A0A0A9HGS1"/>
<proteinExistence type="predicted"/>
<reference evidence="1" key="2">
    <citation type="journal article" date="2015" name="Data Brief">
        <title>Shoot transcriptome of the giant reed, Arundo donax.</title>
        <authorList>
            <person name="Barrero R.A."/>
            <person name="Guerrero F.D."/>
            <person name="Moolhuijzen P."/>
            <person name="Goolsby J.A."/>
            <person name="Tidwell J."/>
            <person name="Bellgard S.E."/>
            <person name="Bellgard M.I."/>
        </authorList>
    </citation>
    <scope>NUCLEOTIDE SEQUENCE</scope>
    <source>
        <tissue evidence="1">Shoot tissue taken approximately 20 cm above the soil surface</tissue>
    </source>
</reference>